<evidence type="ECO:0000256" key="7">
    <source>
        <dbReference type="RuleBase" id="RU362091"/>
    </source>
</evidence>
<keyword evidence="10" id="KW-1185">Reference proteome</keyword>
<dbReference type="FunFam" id="1.20.1730.10:FF:000006">
    <property type="entry name" value="Urea active transporter"/>
    <property type="match status" value="1"/>
</dbReference>
<evidence type="ECO:0000256" key="5">
    <source>
        <dbReference type="ARBA" id="ARBA00022989"/>
    </source>
</evidence>
<evidence type="ECO:0000256" key="1">
    <source>
        <dbReference type="ARBA" id="ARBA00004141"/>
    </source>
</evidence>
<feature type="transmembrane region" description="Helical" evidence="8">
    <location>
        <begin position="16"/>
        <end position="38"/>
    </location>
</feature>
<gene>
    <name evidence="9" type="ORF">C7M61_004208</name>
</gene>
<dbReference type="Gene3D" id="1.20.1730.10">
    <property type="entry name" value="Sodium/glucose cotransporter"/>
    <property type="match status" value="1"/>
</dbReference>
<evidence type="ECO:0008006" key="11">
    <source>
        <dbReference type="Google" id="ProtNLM"/>
    </source>
</evidence>
<dbReference type="CDD" id="cd11476">
    <property type="entry name" value="SLC5sbd_DUR3"/>
    <property type="match status" value="1"/>
</dbReference>
<dbReference type="OrthoDB" id="6132759at2759"/>
<feature type="transmembrane region" description="Helical" evidence="8">
    <location>
        <begin position="257"/>
        <end position="277"/>
    </location>
</feature>
<feature type="transmembrane region" description="Helical" evidence="8">
    <location>
        <begin position="59"/>
        <end position="79"/>
    </location>
</feature>
<comment type="similarity">
    <text evidence="2 7">Belongs to the sodium:solute symporter (SSF) (TC 2.A.21) family.</text>
</comment>
<dbReference type="GeneID" id="36567596"/>
<keyword evidence="3" id="KW-0813">Transport</keyword>
<feature type="transmembrane region" description="Helical" evidence="8">
    <location>
        <begin position="401"/>
        <end position="424"/>
    </location>
</feature>
<dbReference type="PANTHER" id="PTHR46154">
    <property type="match status" value="1"/>
</dbReference>
<evidence type="ECO:0000256" key="8">
    <source>
        <dbReference type="SAM" id="Phobius"/>
    </source>
</evidence>
<dbReference type="VEuPathDB" id="FungiDB:C7M61_004208"/>
<evidence type="ECO:0000256" key="3">
    <source>
        <dbReference type="ARBA" id="ARBA00022448"/>
    </source>
</evidence>
<sequence>MSSAAQYVPLPQGAGYAVVVGLGFLFSAGMVATTYCLKRYNKEIMTAEEFSTAGRSVKPFLLSAAVVSSWTWAATLLTSTTQVYNNGVSGGMFYACGATVQIILFSCLAIKGKERAPCAHTYLEIVKARYGKWTHSVMSFWGFATNVLVTAMLLTGGSAVVNDLTGMNVVAGCLLLPLGVVIYTMFGGLKATFLTDYAHTVAVLVILLVFAFNTFAVSDKLGSPGIVWEKITELAFTKPREGNQDGSYLTIHSRSGGIFFVINLVGNFGTVFLDNGYFNKAFASDPAATMPGYVMGGLAWFAIPMFCSTTLGLTALALEDTPYWPSYPNKMTSAEVTAGLVLPNAATALLGKSGAVMSLILTFLAVTSSMSSELIAVSTIFTYDFYRGYIDPNASGKKLMLVSHASLCVFAYVMAGFAIGLYYAGISMGYLYELMGIIIGGAVLPSTMTLFSKRQNWAAATFTPPIATALAIMAWLVTTKTKFGEINVDNTFEDDSMLTGNVVALCSPLIIIPILTLVFKPQNFDWNLLKLISRVDETEELLEAESPLQVDLEKLSDGGMHPVKSQITITAHEIALLKAEEFAEESQRLNKAFKKGACVCVFLALSLIILWPMPMYGSGYIFSRQFFTGWIVVLFIWTFITCFIVIIGPVWEGRYGIAYTFRGIYWDLTGQTWKLRQWQNDNPEQMHAVRSQVSAELAKINTIQGVNQDGGYITPHNIDEELDEKK</sequence>
<evidence type="ECO:0000256" key="2">
    <source>
        <dbReference type="ARBA" id="ARBA00006434"/>
    </source>
</evidence>
<feature type="transmembrane region" description="Helical" evidence="8">
    <location>
        <begin position="596"/>
        <end position="614"/>
    </location>
</feature>
<dbReference type="PANTHER" id="PTHR46154:SF4">
    <property type="entry name" value="UREA ACTIVE TRANSPORTER"/>
    <property type="match status" value="1"/>
</dbReference>
<dbReference type="InterPro" id="IPR038377">
    <property type="entry name" value="Na/Glc_symporter_sf"/>
</dbReference>
<evidence type="ECO:0000256" key="6">
    <source>
        <dbReference type="ARBA" id="ARBA00023136"/>
    </source>
</evidence>
<feature type="transmembrane region" description="Helical" evidence="8">
    <location>
        <begin position="137"/>
        <end position="161"/>
    </location>
</feature>
<dbReference type="Pfam" id="PF00474">
    <property type="entry name" value="SSF"/>
    <property type="match status" value="1"/>
</dbReference>
<dbReference type="Proteomes" id="UP000241107">
    <property type="component" value="Unassembled WGS sequence"/>
</dbReference>
<feature type="transmembrane region" description="Helical" evidence="8">
    <location>
        <begin position="498"/>
        <end position="519"/>
    </location>
</feature>
<feature type="transmembrane region" description="Helical" evidence="8">
    <location>
        <begin position="458"/>
        <end position="478"/>
    </location>
</feature>
<feature type="transmembrane region" description="Helical" evidence="8">
    <location>
        <begin position="626"/>
        <end position="651"/>
    </location>
</feature>
<accession>A0A2P7YIG3</accession>
<dbReference type="RefSeq" id="XP_024712200.1">
    <property type="nucleotide sequence ID" value="XM_024859531.1"/>
</dbReference>
<dbReference type="GO" id="GO:0005886">
    <property type="term" value="C:plasma membrane"/>
    <property type="evidence" value="ECO:0007669"/>
    <property type="project" value="EnsemblFungi"/>
</dbReference>
<name>A0A2P7YIG3_9ASCO</name>
<feature type="transmembrane region" description="Helical" evidence="8">
    <location>
        <begin position="359"/>
        <end position="381"/>
    </location>
</feature>
<dbReference type="EMBL" id="PYFQ01000013">
    <property type="protein sequence ID" value="PSK35727.1"/>
    <property type="molecule type" value="Genomic_DNA"/>
</dbReference>
<feature type="transmembrane region" description="Helical" evidence="8">
    <location>
        <begin position="298"/>
        <end position="318"/>
    </location>
</feature>
<dbReference type="InterPro" id="IPR001734">
    <property type="entry name" value="Na/solute_symporter"/>
</dbReference>
<dbReference type="AlphaFoldDB" id="A0A2P7YIG3"/>
<feature type="transmembrane region" description="Helical" evidence="8">
    <location>
        <begin position="91"/>
        <end position="110"/>
    </location>
</feature>
<dbReference type="PROSITE" id="PS50283">
    <property type="entry name" value="NA_SOLUT_SYMP_3"/>
    <property type="match status" value="1"/>
</dbReference>
<dbReference type="GO" id="GO:0015489">
    <property type="term" value="F:putrescine transmembrane transporter activity"/>
    <property type="evidence" value="ECO:0007669"/>
    <property type="project" value="EnsemblFungi"/>
</dbReference>
<feature type="transmembrane region" description="Helical" evidence="8">
    <location>
        <begin position="167"/>
        <end position="186"/>
    </location>
</feature>
<feature type="transmembrane region" description="Helical" evidence="8">
    <location>
        <begin position="198"/>
        <end position="218"/>
    </location>
</feature>
<evidence type="ECO:0000313" key="9">
    <source>
        <dbReference type="EMBL" id="PSK35727.1"/>
    </source>
</evidence>
<keyword evidence="4 8" id="KW-0812">Transmembrane</keyword>
<dbReference type="NCBIfam" id="TIGR00813">
    <property type="entry name" value="sss"/>
    <property type="match status" value="1"/>
</dbReference>
<keyword evidence="6 8" id="KW-0472">Membrane</keyword>
<evidence type="ECO:0000313" key="10">
    <source>
        <dbReference type="Proteomes" id="UP000241107"/>
    </source>
</evidence>
<organism evidence="9 10">
    <name type="scientific">Candidozyma pseudohaemuli</name>
    <dbReference type="NCBI Taxonomy" id="418784"/>
    <lineage>
        <taxon>Eukaryota</taxon>
        <taxon>Fungi</taxon>
        <taxon>Dikarya</taxon>
        <taxon>Ascomycota</taxon>
        <taxon>Saccharomycotina</taxon>
        <taxon>Pichiomycetes</taxon>
        <taxon>Metschnikowiaceae</taxon>
        <taxon>Candidozyma</taxon>
    </lineage>
</organism>
<dbReference type="GO" id="GO:0015606">
    <property type="term" value="F:spermidine transmembrane transporter activity"/>
    <property type="evidence" value="ECO:0007669"/>
    <property type="project" value="EnsemblFungi"/>
</dbReference>
<protein>
    <recommendedName>
        <fullName evidence="11">Urea active transporter</fullName>
    </recommendedName>
</protein>
<comment type="subcellular location">
    <subcellularLocation>
        <location evidence="1">Membrane</location>
        <topology evidence="1">Multi-pass membrane protein</topology>
    </subcellularLocation>
</comment>
<dbReference type="STRING" id="418784.A0A2P7YIG3"/>
<keyword evidence="5 8" id="KW-1133">Transmembrane helix</keyword>
<dbReference type="InterPro" id="IPR031155">
    <property type="entry name" value="DUR"/>
</dbReference>
<comment type="caution">
    <text evidence="9">The sequence shown here is derived from an EMBL/GenBank/DDBJ whole genome shotgun (WGS) entry which is preliminary data.</text>
</comment>
<dbReference type="GO" id="GO:0015204">
    <property type="term" value="F:urea transmembrane transporter activity"/>
    <property type="evidence" value="ECO:0007669"/>
    <property type="project" value="EnsemblFungi"/>
</dbReference>
<proteinExistence type="inferred from homology"/>
<feature type="transmembrane region" description="Helical" evidence="8">
    <location>
        <begin position="430"/>
        <end position="451"/>
    </location>
</feature>
<reference evidence="9 10" key="1">
    <citation type="submission" date="2018-03" db="EMBL/GenBank/DDBJ databases">
        <title>Candida pseudohaemulonii genome assembly and annotation.</title>
        <authorList>
            <person name="Munoz J.F."/>
            <person name="Gade L.G."/>
            <person name="Chow N.A."/>
            <person name="Litvintseva A.P."/>
            <person name="Loparev V.N."/>
            <person name="Cuomo C.A."/>
        </authorList>
    </citation>
    <scope>NUCLEOTIDE SEQUENCE [LARGE SCALE GENOMIC DNA]</scope>
    <source>
        <strain evidence="9 10">B12108</strain>
    </source>
</reference>
<evidence type="ECO:0000256" key="4">
    <source>
        <dbReference type="ARBA" id="ARBA00022692"/>
    </source>
</evidence>